<feature type="compositionally biased region" description="Low complexity" evidence="1">
    <location>
        <begin position="59"/>
        <end position="87"/>
    </location>
</feature>
<protein>
    <submittedName>
        <fullName evidence="2">Uncharacterized protein</fullName>
    </submittedName>
</protein>
<comment type="caution">
    <text evidence="2">The sequence shown here is derived from an EMBL/GenBank/DDBJ whole genome shotgun (WGS) entry which is preliminary data.</text>
</comment>
<evidence type="ECO:0000313" key="2">
    <source>
        <dbReference type="EMBL" id="GAV09279.1"/>
    </source>
</evidence>
<feature type="region of interest" description="Disordered" evidence="1">
    <location>
        <begin position="25"/>
        <end position="89"/>
    </location>
</feature>
<proteinExistence type="predicted"/>
<dbReference type="AlphaFoldDB" id="A0A1D1WBU4"/>
<gene>
    <name evidence="2" type="primary">RvY_18848-1</name>
    <name evidence="2" type="synonym">RvY_18848.1</name>
    <name evidence="2" type="ORF">RvY_18848</name>
</gene>
<dbReference type="Proteomes" id="UP000186922">
    <property type="component" value="Unassembled WGS sequence"/>
</dbReference>
<name>A0A1D1WBU4_RAMVA</name>
<dbReference type="InterPro" id="IPR035892">
    <property type="entry name" value="C2_domain_sf"/>
</dbReference>
<reference evidence="2 3" key="1">
    <citation type="journal article" date="2016" name="Nat. Commun.">
        <title>Extremotolerant tardigrade genome and improved radiotolerance of human cultured cells by tardigrade-unique protein.</title>
        <authorList>
            <person name="Hashimoto T."/>
            <person name="Horikawa D.D."/>
            <person name="Saito Y."/>
            <person name="Kuwahara H."/>
            <person name="Kozuka-Hata H."/>
            <person name="Shin-I T."/>
            <person name="Minakuchi Y."/>
            <person name="Ohishi K."/>
            <person name="Motoyama A."/>
            <person name="Aizu T."/>
            <person name="Enomoto A."/>
            <person name="Kondo K."/>
            <person name="Tanaka S."/>
            <person name="Hara Y."/>
            <person name="Koshikawa S."/>
            <person name="Sagara H."/>
            <person name="Miura T."/>
            <person name="Yokobori S."/>
            <person name="Miyagawa K."/>
            <person name="Suzuki Y."/>
            <person name="Kubo T."/>
            <person name="Oyama M."/>
            <person name="Kohara Y."/>
            <person name="Fujiyama A."/>
            <person name="Arakawa K."/>
            <person name="Katayama T."/>
            <person name="Toyoda A."/>
            <person name="Kunieda T."/>
        </authorList>
    </citation>
    <scope>NUCLEOTIDE SEQUENCE [LARGE SCALE GENOMIC DNA]</scope>
    <source>
        <strain evidence="2 3">YOKOZUNA-1</strain>
    </source>
</reference>
<evidence type="ECO:0000256" key="1">
    <source>
        <dbReference type="SAM" id="MobiDB-lite"/>
    </source>
</evidence>
<dbReference type="Gene3D" id="2.60.40.150">
    <property type="entry name" value="C2 domain"/>
    <property type="match status" value="1"/>
</dbReference>
<organism evidence="2 3">
    <name type="scientific">Ramazzottius varieornatus</name>
    <name type="common">Water bear</name>
    <name type="synonym">Tardigrade</name>
    <dbReference type="NCBI Taxonomy" id="947166"/>
    <lineage>
        <taxon>Eukaryota</taxon>
        <taxon>Metazoa</taxon>
        <taxon>Ecdysozoa</taxon>
        <taxon>Tardigrada</taxon>
        <taxon>Eutardigrada</taxon>
        <taxon>Parachela</taxon>
        <taxon>Hypsibioidea</taxon>
        <taxon>Ramazzottiidae</taxon>
        <taxon>Ramazzottius</taxon>
    </lineage>
</organism>
<feature type="compositionally biased region" description="Low complexity" evidence="1">
    <location>
        <begin position="43"/>
        <end position="52"/>
    </location>
</feature>
<accession>A0A1D1WBU4</accession>
<dbReference type="EMBL" id="BDGG01000021">
    <property type="protein sequence ID" value="GAV09279.1"/>
    <property type="molecule type" value="Genomic_DNA"/>
</dbReference>
<keyword evidence="3" id="KW-1185">Reference proteome</keyword>
<evidence type="ECO:0000313" key="3">
    <source>
        <dbReference type="Proteomes" id="UP000186922"/>
    </source>
</evidence>
<sequence length="281" mass="30164">MLLNSGPQSFIKLRVAFRVAISSEVRRENSRSNLQRTGSMRTSSSASSVSSAGGLTVRPASSTVSAITAATTAPPTAPTSPTTDTMAKLPVPTITTSASSTEVPPPFLRSKSLAPTDTATTTLPRIRISLQYRKRSDDLLVELLEAASLQALRDKAPPPKTKFFLSGTLFPTRQTYYSEEFNYSERLSLKGKFVFLLGRTDISTCILLLKVVCGSRMNQSPLGEANVSLQTYDLEPKLIKWYELSKPAAAPAISAHASINDVPPPNATSNNTLTSPLSAVT</sequence>
<dbReference type="SUPFAM" id="SSF49562">
    <property type="entry name" value="C2 domain (Calcium/lipid-binding domain, CaLB)"/>
    <property type="match status" value="1"/>
</dbReference>